<feature type="chain" id="PRO_5026851728" evidence="2">
    <location>
        <begin position="18"/>
        <end position="95"/>
    </location>
</feature>
<feature type="region of interest" description="Disordered" evidence="1">
    <location>
        <begin position="44"/>
        <end position="95"/>
    </location>
</feature>
<evidence type="ECO:0000313" key="3">
    <source>
        <dbReference type="EMBL" id="VFU44493.1"/>
    </source>
</evidence>
<organism evidence="3">
    <name type="scientific">Salix viminalis</name>
    <name type="common">Common osier</name>
    <name type="synonym">Basket willow</name>
    <dbReference type="NCBI Taxonomy" id="40686"/>
    <lineage>
        <taxon>Eukaryota</taxon>
        <taxon>Viridiplantae</taxon>
        <taxon>Streptophyta</taxon>
        <taxon>Embryophyta</taxon>
        <taxon>Tracheophyta</taxon>
        <taxon>Spermatophyta</taxon>
        <taxon>Magnoliopsida</taxon>
        <taxon>eudicotyledons</taxon>
        <taxon>Gunneridae</taxon>
        <taxon>Pentapetalae</taxon>
        <taxon>rosids</taxon>
        <taxon>fabids</taxon>
        <taxon>Malpighiales</taxon>
        <taxon>Salicaceae</taxon>
        <taxon>Saliceae</taxon>
        <taxon>Salix</taxon>
    </lineage>
</organism>
<feature type="signal peptide" evidence="2">
    <location>
        <begin position="1"/>
        <end position="17"/>
    </location>
</feature>
<sequence>MASLSPLLFSSLASLSATTHPSPAMRAAHSSRYRFAPLFSRVPLPHQTAATTHHPPSSSPSPASSDILDHAPTTTPSPANRLATTPAPHGSPAIT</sequence>
<reference evidence="3" key="1">
    <citation type="submission" date="2019-03" db="EMBL/GenBank/DDBJ databases">
        <authorList>
            <person name="Mank J."/>
            <person name="Almeida P."/>
        </authorList>
    </citation>
    <scope>NUCLEOTIDE SEQUENCE</scope>
    <source>
        <strain evidence="3">78183</strain>
    </source>
</reference>
<name>A0A6N2LSB3_SALVM</name>
<feature type="compositionally biased region" description="Low complexity" evidence="1">
    <location>
        <begin position="48"/>
        <end position="65"/>
    </location>
</feature>
<keyword evidence="2" id="KW-0732">Signal</keyword>
<dbReference type="EMBL" id="CAADRP010001601">
    <property type="protein sequence ID" value="VFU44493.1"/>
    <property type="molecule type" value="Genomic_DNA"/>
</dbReference>
<proteinExistence type="predicted"/>
<gene>
    <name evidence="3" type="ORF">SVIM_LOCUS273933</name>
</gene>
<evidence type="ECO:0000256" key="2">
    <source>
        <dbReference type="SAM" id="SignalP"/>
    </source>
</evidence>
<evidence type="ECO:0000256" key="1">
    <source>
        <dbReference type="SAM" id="MobiDB-lite"/>
    </source>
</evidence>
<protein>
    <submittedName>
        <fullName evidence="3">Uncharacterized protein</fullName>
    </submittedName>
</protein>
<accession>A0A6N2LSB3</accession>
<dbReference type="AlphaFoldDB" id="A0A6N2LSB3"/>